<evidence type="ECO:0000259" key="1">
    <source>
        <dbReference type="PROSITE" id="PS51399"/>
    </source>
</evidence>
<dbReference type="OrthoDB" id="1901478at2759"/>
<reference evidence="2 3" key="1">
    <citation type="journal article" date="2018" name="Science">
        <title>The opium poppy genome and morphinan production.</title>
        <authorList>
            <person name="Guo L."/>
            <person name="Winzer T."/>
            <person name="Yang X."/>
            <person name="Li Y."/>
            <person name="Ning Z."/>
            <person name="He Z."/>
            <person name="Teodor R."/>
            <person name="Lu Y."/>
            <person name="Bowser T.A."/>
            <person name="Graham I.A."/>
            <person name="Ye K."/>
        </authorList>
    </citation>
    <scope>NUCLEOTIDE SEQUENCE [LARGE SCALE GENOMIC DNA]</scope>
    <source>
        <strain evidence="3">cv. HN1</strain>
        <tissue evidence="2">Leaves</tissue>
    </source>
</reference>
<proteinExistence type="predicted"/>
<feature type="domain" description="SEP" evidence="1">
    <location>
        <begin position="36"/>
        <end position="101"/>
    </location>
</feature>
<dbReference type="InterPro" id="IPR012989">
    <property type="entry name" value="SEP_domain"/>
</dbReference>
<dbReference type="PROSITE" id="PS51399">
    <property type="entry name" value="SEP"/>
    <property type="match status" value="1"/>
</dbReference>
<dbReference type="Pfam" id="PF08059">
    <property type="entry name" value="SEP"/>
    <property type="match status" value="1"/>
</dbReference>
<dbReference type="EMBL" id="CM010718">
    <property type="protein sequence ID" value="RZC57470.1"/>
    <property type="molecule type" value="Genomic_DNA"/>
</dbReference>
<dbReference type="Gene3D" id="3.30.420.210">
    <property type="entry name" value="SEP domain"/>
    <property type="match status" value="1"/>
</dbReference>
<keyword evidence="3" id="KW-1185">Reference proteome</keyword>
<dbReference type="Proteomes" id="UP000316621">
    <property type="component" value="Chromosome 4"/>
</dbReference>
<accession>A0A4Y7JBT4</accession>
<gene>
    <name evidence="2" type="ORF">C5167_004768</name>
</gene>
<organism evidence="2 3">
    <name type="scientific">Papaver somniferum</name>
    <name type="common">Opium poppy</name>
    <dbReference type="NCBI Taxonomy" id="3469"/>
    <lineage>
        <taxon>Eukaryota</taxon>
        <taxon>Viridiplantae</taxon>
        <taxon>Streptophyta</taxon>
        <taxon>Embryophyta</taxon>
        <taxon>Tracheophyta</taxon>
        <taxon>Spermatophyta</taxon>
        <taxon>Magnoliopsida</taxon>
        <taxon>Ranunculales</taxon>
        <taxon>Papaveraceae</taxon>
        <taxon>Papaveroideae</taxon>
        <taxon>Papaver</taxon>
    </lineage>
</organism>
<evidence type="ECO:0000313" key="2">
    <source>
        <dbReference type="EMBL" id="RZC57470.1"/>
    </source>
</evidence>
<dbReference type="AlphaFoldDB" id="A0A4Y7JBT4"/>
<dbReference type="Gramene" id="RZC57470">
    <property type="protein sequence ID" value="RZC57470"/>
    <property type="gene ID" value="C5167_004768"/>
</dbReference>
<protein>
    <recommendedName>
        <fullName evidence="1">SEP domain-containing protein</fullName>
    </recommendedName>
</protein>
<dbReference type="InterPro" id="IPR036241">
    <property type="entry name" value="NSFL1C_SEP_dom_sf"/>
</dbReference>
<sequence length="120" mass="13651">MMKNQSILMIYHLVQYRTPAGSVDVKFDGSLANVPHHEHVLVFYGNHFTVNGGPERDMNHPSNAKLLESVKNYQIPEELAADGLHTIRVIKTFKSLNNVKVVRDERLDEHHRLMSSGMGM</sequence>
<dbReference type="SUPFAM" id="SSF102848">
    <property type="entry name" value="NSFL1 (p97 ATPase) cofactor p47, SEP domain"/>
    <property type="match status" value="1"/>
</dbReference>
<evidence type="ECO:0000313" key="3">
    <source>
        <dbReference type="Proteomes" id="UP000316621"/>
    </source>
</evidence>
<name>A0A4Y7JBT4_PAPSO</name>